<dbReference type="InterPro" id="IPR016136">
    <property type="entry name" value="DNA_helicase_N/primase_C"/>
</dbReference>
<feature type="domain" description="DNA primase DnaG DnaB-binding" evidence="2">
    <location>
        <begin position="96"/>
        <end position="159"/>
    </location>
</feature>
<dbReference type="Pfam" id="PF08278">
    <property type="entry name" value="DnaG_DnaB_bind"/>
    <property type="match status" value="1"/>
</dbReference>
<gene>
    <name evidence="3" type="ORF">Tci_888629</name>
</gene>
<accession>A0A699U2Z5</accession>
<feature type="compositionally biased region" description="Basic and acidic residues" evidence="1">
    <location>
        <begin position="52"/>
        <end position="61"/>
    </location>
</feature>
<dbReference type="EMBL" id="BKCJ011294840">
    <property type="protein sequence ID" value="GFD16660.1"/>
    <property type="molecule type" value="Genomic_DNA"/>
</dbReference>
<evidence type="ECO:0000259" key="2">
    <source>
        <dbReference type="Pfam" id="PF08278"/>
    </source>
</evidence>
<dbReference type="InterPro" id="IPR013173">
    <property type="entry name" value="DNA_primase_DnaG_DnaB-bd_dom"/>
</dbReference>
<organism evidence="3">
    <name type="scientific">Tanacetum cinerariifolium</name>
    <name type="common">Dalmatian daisy</name>
    <name type="synonym">Chrysanthemum cinerariifolium</name>
    <dbReference type="NCBI Taxonomy" id="118510"/>
    <lineage>
        <taxon>Eukaryota</taxon>
        <taxon>Viridiplantae</taxon>
        <taxon>Streptophyta</taxon>
        <taxon>Embryophyta</taxon>
        <taxon>Tracheophyta</taxon>
        <taxon>Spermatophyta</taxon>
        <taxon>Magnoliopsida</taxon>
        <taxon>eudicotyledons</taxon>
        <taxon>Gunneridae</taxon>
        <taxon>Pentapetalae</taxon>
        <taxon>asterids</taxon>
        <taxon>campanulids</taxon>
        <taxon>Asterales</taxon>
        <taxon>Asteraceae</taxon>
        <taxon>Asteroideae</taxon>
        <taxon>Anthemideae</taxon>
        <taxon>Anthemidinae</taxon>
        <taxon>Tanacetum</taxon>
    </lineage>
</organism>
<proteinExistence type="predicted"/>
<protein>
    <recommendedName>
        <fullName evidence="2">DNA primase DnaG DnaB-binding domain-containing protein</fullName>
    </recommendedName>
</protein>
<feature type="compositionally biased region" description="Basic and acidic residues" evidence="1">
    <location>
        <begin position="68"/>
        <end position="83"/>
    </location>
</feature>
<dbReference type="AlphaFoldDB" id="A0A699U2Z5"/>
<name>A0A699U2Z5_TANCI</name>
<sequence length="159" mass="17585">MADVPGFCFCRKAKTRTHWQGAHGDAGSAADRKGARRQPARIDAPPPQGDYRSGHGSRESVEAAAKGKKWDRNGKRPDFEPRAPRTPATVEPPTLTALRTLLHHPELSQKVEDASHFAAEDNVYSQLLVALLEALQKNPKLRSLQLIARWHGTDQGRLL</sequence>
<dbReference type="Gene3D" id="1.10.860.10">
    <property type="entry name" value="DNAb Helicase, Chain A"/>
    <property type="match status" value="1"/>
</dbReference>
<dbReference type="GO" id="GO:0006269">
    <property type="term" value="P:DNA replication, synthesis of primer"/>
    <property type="evidence" value="ECO:0007669"/>
    <property type="project" value="InterPro"/>
</dbReference>
<dbReference type="SUPFAM" id="SSF117023">
    <property type="entry name" value="DNA primase DnaG, C-terminal domain"/>
    <property type="match status" value="1"/>
</dbReference>
<feature type="non-terminal residue" evidence="3">
    <location>
        <position position="159"/>
    </location>
</feature>
<evidence type="ECO:0000313" key="3">
    <source>
        <dbReference type="EMBL" id="GFD16660.1"/>
    </source>
</evidence>
<feature type="region of interest" description="Disordered" evidence="1">
    <location>
        <begin position="15"/>
        <end position="93"/>
    </location>
</feature>
<evidence type="ECO:0000256" key="1">
    <source>
        <dbReference type="SAM" id="MobiDB-lite"/>
    </source>
</evidence>
<reference evidence="3" key="1">
    <citation type="journal article" date="2019" name="Sci. Rep.">
        <title>Draft genome of Tanacetum cinerariifolium, the natural source of mosquito coil.</title>
        <authorList>
            <person name="Yamashiro T."/>
            <person name="Shiraishi A."/>
            <person name="Satake H."/>
            <person name="Nakayama K."/>
        </authorList>
    </citation>
    <scope>NUCLEOTIDE SEQUENCE</scope>
</reference>
<comment type="caution">
    <text evidence="3">The sequence shown here is derived from an EMBL/GenBank/DDBJ whole genome shotgun (WGS) entry which is preliminary data.</text>
</comment>